<feature type="non-terminal residue" evidence="2">
    <location>
        <position position="97"/>
    </location>
</feature>
<organism evidence="2">
    <name type="scientific">marine sediment metagenome</name>
    <dbReference type="NCBI Taxonomy" id="412755"/>
    <lineage>
        <taxon>unclassified sequences</taxon>
        <taxon>metagenomes</taxon>
        <taxon>ecological metagenomes</taxon>
    </lineage>
</organism>
<reference evidence="2" key="1">
    <citation type="journal article" date="2015" name="Nature">
        <title>Complex archaea that bridge the gap between prokaryotes and eukaryotes.</title>
        <authorList>
            <person name="Spang A."/>
            <person name="Saw J.H."/>
            <person name="Jorgensen S.L."/>
            <person name="Zaremba-Niedzwiedzka K."/>
            <person name="Martijn J."/>
            <person name="Lind A.E."/>
            <person name="van Eijk R."/>
            <person name="Schleper C."/>
            <person name="Guy L."/>
            <person name="Ettema T.J."/>
        </authorList>
    </citation>
    <scope>NUCLEOTIDE SEQUENCE</scope>
</reference>
<evidence type="ECO:0000256" key="1">
    <source>
        <dbReference type="SAM" id="MobiDB-lite"/>
    </source>
</evidence>
<proteinExistence type="predicted"/>
<accession>A0A0F8X5V8</accession>
<feature type="region of interest" description="Disordered" evidence="1">
    <location>
        <begin position="34"/>
        <end position="57"/>
    </location>
</feature>
<evidence type="ECO:0000313" key="2">
    <source>
        <dbReference type="EMBL" id="KKK56325.1"/>
    </source>
</evidence>
<protein>
    <submittedName>
        <fullName evidence="2">Uncharacterized protein</fullName>
    </submittedName>
</protein>
<sequence>MTKITGSESRIFDLDLGSPDLGLVADAHAAVTDDGTEQTITTGFTDPPTPRVLTATSGGTTTDIKAIQVTVNGTDEFDAVLQEVLPVFTVNTATTVT</sequence>
<gene>
    <name evidence="2" type="ORF">LCGC14_3065670</name>
</gene>
<dbReference type="AlphaFoldDB" id="A0A0F8X5V8"/>
<comment type="caution">
    <text evidence="2">The sequence shown here is derived from an EMBL/GenBank/DDBJ whole genome shotgun (WGS) entry which is preliminary data.</text>
</comment>
<name>A0A0F8X5V8_9ZZZZ</name>
<dbReference type="EMBL" id="LAZR01065053">
    <property type="protein sequence ID" value="KKK56325.1"/>
    <property type="molecule type" value="Genomic_DNA"/>
</dbReference>